<gene>
    <name evidence="3" type="ORF">SAMN06295973_0098</name>
</gene>
<protein>
    <submittedName>
        <fullName evidence="3">Predicted kinase, aminoglycoside phosphotransferase (APT) family</fullName>
    </submittedName>
</protein>
<name>A0ABY1LFS1_9MICO</name>
<comment type="caution">
    <text evidence="3">The sequence shown here is derived from an EMBL/GenBank/DDBJ whole genome shotgun (WGS) entry which is preliminary data.</text>
</comment>
<proteinExistence type="predicted"/>
<dbReference type="Pfam" id="PF01636">
    <property type="entry name" value="APH"/>
    <property type="match status" value="1"/>
</dbReference>
<dbReference type="PANTHER" id="PTHR21310">
    <property type="entry name" value="AMINOGLYCOSIDE PHOSPHOTRANSFERASE-RELATED-RELATED"/>
    <property type="match status" value="1"/>
</dbReference>
<feature type="region of interest" description="Disordered" evidence="1">
    <location>
        <begin position="22"/>
        <end position="50"/>
    </location>
</feature>
<dbReference type="InterPro" id="IPR002575">
    <property type="entry name" value="Aminoglycoside_PTrfase"/>
</dbReference>
<keyword evidence="3" id="KW-0418">Kinase</keyword>
<organism evidence="3 4">
    <name type="scientific">Plantibacter cousiniae</name>
    <name type="common">nom. nud.</name>
    <dbReference type="NCBI Taxonomy" id="199709"/>
    <lineage>
        <taxon>Bacteria</taxon>
        <taxon>Bacillati</taxon>
        <taxon>Actinomycetota</taxon>
        <taxon>Actinomycetes</taxon>
        <taxon>Micrococcales</taxon>
        <taxon>Microbacteriaceae</taxon>
        <taxon>Plantibacter</taxon>
    </lineage>
</organism>
<keyword evidence="4" id="KW-1185">Reference proteome</keyword>
<dbReference type="PANTHER" id="PTHR21310:SF15">
    <property type="entry name" value="AMINOGLYCOSIDE PHOSPHOTRANSFERASE DOMAIN-CONTAINING PROTEIN"/>
    <property type="match status" value="1"/>
</dbReference>
<feature type="compositionally biased region" description="Basic and acidic residues" evidence="1">
    <location>
        <begin position="26"/>
        <end position="47"/>
    </location>
</feature>
<sequence>MSIALDAKLGQVSHSLPQATAATALRQDEPEHPGGQDKNDRRADHKAATPYGERVIDGWSKVSEALATEVVAAARAPWGRKNSTHILTLADGRKAVWQQYADRHSAAARGAAIRLFGRPGVHLPLEVPTLLAESLDEREPWAVLTHLSGEVGYVAAGDDLLDPVFPHVAADMGNAIRAVQALRPTEFPLPDTWAEPASLGMTAETWLEPLEPFLTHSQRMDVRNLLAELPALFEGRPVVVAHGDFGPQNVLIRDGRVTGLLDFEDARLADPLLDVAWWAWLVRAHTPAAFERSWHRFLVSAEVDPAERDFRRRTTTLIICRLLETAEHFRVTQAEKFPSWADRLATTLEWPPDALTTVKRA</sequence>
<evidence type="ECO:0000313" key="3">
    <source>
        <dbReference type="EMBL" id="SKC36156.1"/>
    </source>
</evidence>
<dbReference type="Proteomes" id="UP000190827">
    <property type="component" value="Unassembled WGS sequence"/>
</dbReference>
<evidence type="ECO:0000313" key="4">
    <source>
        <dbReference type="Proteomes" id="UP000190827"/>
    </source>
</evidence>
<keyword evidence="3" id="KW-0808">Transferase</keyword>
<dbReference type="RefSeq" id="WP_167374490.1">
    <property type="nucleotide sequence ID" value="NZ_FUZO01000001.1"/>
</dbReference>
<dbReference type="EMBL" id="FUZO01000001">
    <property type="protein sequence ID" value="SKC36156.1"/>
    <property type="molecule type" value="Genomic_DNA"/>
</dbReference>
<dbReference type="Gene3D" id="3.90.1200.10">
    <property type="match status" value="1"/>
</dbReference>
<feature type="domain" description="Aminoglycoside phosphotransferase" evidence="2">
    <location>
        <begin position="76"/>
        <end position="298"/>
    </location>
</feature>
<accession>A0ABY1LFS1</accession>
<dbReference type="SUPFAM" id="SSF56112">
    <property type="entry name" value="Protein kinase-like (PK-like)"/>
    <property type="match status" value="1"/>
</dbReference>
<dbReference type="InterPro" id="IPR051678">
    <property type="entry name" value="AGP_Transferase"/>
</dbReference>
<evidence type="ECO:0000256" key="1">
    <source>
        <dbReference type="SAM" id="MobiDB-lite"/>
    </source>
</evidence>
<dbReference type="InterPro" id="IPR011009">
    <property type="entry name" value="Kinase-like_dom_sf"/>
</dbReference>
<dbReference type="GO" id="GO:0016301">
    <property type="term" value="F:kinase activity"/>
    <property type="evidence" value="ECO:0007669"/>
    <property type="project" value="UniProtKB-KW"/>
</dbReference>
<evidence type="ECO:0000259" key="2">
    <source>
        <dbReference type="Pfam" id="PF01636"/>
    </source>
</evidence>
<reference evidence="3 4" key="1">
    <citation type="submission" date="2017-02" db="EMBL/GenBank/DDBJ databases">
        <authorList>
            <person name="Varghese N."/>
            <person name="Submissions S."/>
        </authorList>
    </citation>
    <scope>NUCLEOTIDE SEQUENCE [LARGE SCALE GENOMIC DNA]</scope>
    <source>
        <strain evidence="3 4">VKM Ac-1787</strain>
    </source>
</reference>